<dbReference type="PANTHER" id="PTHR43690:SF18">
    <property type="entry name" value="INSULIN-DEGRADING ENZYME-RELATED"/>
    <property type="match status" value="1"/>
</dbReference>
<evidence type="ECO:0000259" key="12">
    <source>
        <dbReference type="Pfam" id="PF22456"/>
    </source>
</evidence>
<dbReference type="InterPro" id="IPR011249">
    <property type="entry name" value="Metalloenz_LuxS/M16"/>
</dbReference>
<dbReference type="SUPFAM" id="SSF63411">
    <property type="entry name" value="LuxS/MPP-like metallohydrolase"/>
    <property type="match status" value="4"/>
</dbReference>
<dbReference type="EMBL" id="GEDC01031220">
    <property type="protein sequence ID" value="JAS06078.1"/>
    <property type="molecule type" value="Transcribed_RNA"/>
</dbReference>
<evidence type="ECO:0000313" key="13">
    <source>
        <dbReference type="EMBL" id="JAS06078.1"/>
    </source>
</evidence>
<dbReference type="InterPro" id="IPR007863">
    <property type="entry name" value="Peptidase_M16_C"/>
</dbReference>
<evidence type="ECO:0000259" key="11">
    <source>
        <dbReference type="Pfam" id="PF16187"/>
    </source>
</evidence>
<dbReference type="InterPro" id="IPR011765">
    <property type="entry name" value="Pept_M16_N"/>
</dbReference>
<protein>
    <recommendedName>
        <fullName evidence="14">Nardilysin</fullName>
    </recommendedName>
</protein>
<evidence type="ECO:0000256" key="3">
    <source>
        <dbReference type="ARBA" id="ARBA00022723"/>
    </source>
</evidence>
<dbReference type="Pfam" id="PF05193">
    <property type="entry name" value="Peptidase_M16_C"/>
    <property type="match status" value="1"/>
</dbReference>
<keyword evidence="3" id="KW-0479">Metal-binding</keyword>
<feature type="domain" description="Peptidase M16 middle/third" evidence="11">
    <location>
        <begin position="471"/>
        <end position="755"/>
    </location>
</feature>
<evidence type="ECO:0008006" key="14">
    <source>
        <dbReference type="Google" id="ProtNLM"/>
    </source>
</evidence>
<evidence type="ECO:0000256" key="2">
    <source>
        <dbReference type="ARBA" id="ARBA00022670"/>
    </source>
</evidence>
<dbReference type="Pfam" id="PF22456">
    <property type="entry name" value="PqqF-like_C_4"/>
    <property type="match status" value="1"/>
</dbReference>
<evidence type="ECO:0000256" key="8">
    <source>
        <dbReference type="SAM" id="MobiDB-lite"/>
    </source>
</evidence>
<evidence type="ECO:0000256" key="1">
    <source>
        <dbReference type="ARBA" id="ARBA00007261"/>
    </source>
</evidence>
<dbReference type="InterPro" id="IPR001431">
    <property type="entry name" value="Pept_M16_Zn_BS"/>
</dbReference>
<dbReference type="Gene3D" id="3.30.830.10">
    <property type="entry name" value="Metalloenzyme, LuxS/M16 peptidase-like"/>
    <property type="match status" value="4"/>
</dbReference>
<dbReference type="GO" id="GO:0005737">
    <property type="term" value="C:cytoplasm"/>
    <property type="evidence" value="ECO:0007669"/>
    <property type="project" value="UniProtKB-ARBA"/>
</dbReference>
<dbReference type="GO" id="GO:0046872">
    <property type="term" value="F:metal ion binding"/>
    <property type="evidence" value="ECO:0007669"/>
    <property type="project" value="UniProtKB-KW"/>
</dbReference>
<dbReference type="GO" id="GO:0006508">
    <property type="term" value="P:proteolysis"/>
    <property type="evidence" value="ECO:0007669"/>
    <property type="project" value="UniProtKB-KW"/>
</dbReference>
<keyword evidence="6" id="KW-0482">Metalloprotease</keyword>
<dbReference type="Pfam" id="PF16187">
    <property type="entry name" value="Peptidase_M16_M"/>
    <property type="match status" value="1"/>
</dbReference>
<dbReference type="GO" id="GO:0004222">
    <property type="term" value="F:metalloendopeptidase activity"/>
    <property type="evidence" value="ECO:0007669"/>
    <property type="project" value="InterPro"/>
</dbReference>
<dbReference type="AlphaFoldDB" id="A0A1B6BXU5"/>
<dbReference type="PROSITE" id="PS00143">
    <property type="entry name" value="INSULINASE"/>
    <property type="match status" value="1"/>
</dbReference>
<evidence type="ECO:0000256" key="5">
    <source>
        <dbReference type="ARBA" id="ARBA00022833"/>
    </source>
</evidence>
<feature type="region of interest" description="Disordered" evidence="8">
    <location>
        <begin position="94"/>
        <end position="125"/>
    </location>
</feature>
<keyword evidence="4" id="KW-0378">Hydrolase</keyword>
<feature type="domain" description="Coenzyme PQQ synthesis protein F-like C-terminal lobe" evidence="12">
    <location>
        <begin position="860"/>
        <end position="960"/>
    </location>
</feature>
<feature type="domain" description="Peptidase M16 N-terminal" evidence="9">
    <location>
        <begin position="127"/>
        <end position="260"/>
    </location>
</feature>
<dbReference type="InterPro" id="IPR050626">
    <property type="entry name" value="Peptidase_M16"/>
</dbReference>
<dbReference type="InterPro" id="IPR032632">
    <property type="entry name" value="Peptidase_M16_M"/>
</dbReference>
<organism evidence="13">
    <name type="scientific">Clastoptera arizonana</name>
    <name type="common">Arizona spittle bug</name>
    <dbReference type="NCBI Taxonomy" id="38151"/>
    <lineage>
        <taxon>Eukaryota</taxon>
        <taxon>Metazoa</taxon>
        <taxon>Ecdysozoa</taxon>
        <taxon>Arthropoda</taxon>
        <taxon>Hexapoda</taxon>
        <taxon>Insecta</taxon>
        <taxon>Pterygota</taxon>
        <taxon>Neoptera</taxon>
        <taxon>Paraneoptera</taxon>
        <taxon>Hemiptera</taxon>
        <taxon>Auchenorrhyncha</taxon>
        <taxon>Cercopoidea</taxon>
        <taxon>Clastopteridae</taxon>
        <taxon>Clastoptera</taxon>
    </lineage>
</organism>
<evidence type="ECO:0000256" key="6">
    <source>
        <dbReference type="ARBA" id="ARBA00023049"/>
    </source>
</evidence>
<dbReference type="InterPro" id="IPR054734">
    <property type="entry name" value="PqqF-like_C_4"/>
</dbReference>
<proteinExistence type="inferred from homology"/>
<keyword evidence="2" id="KW-0645">Protease</keyword>
<comment type="similarity">
    <text evidence="1 7">Belongs to the peptidase M16 family.</text>
</comment>
<accession>A0A1B6BXU5</accession>
<keyword evidence="5" id="KW-0862">Zinc</keyword>
<dbReference type="PANTHER" id="PTHR43690">
    <property type="entry name" value="NARDILYSIN"/>
    <property type="match status" value="1"/>
</dbReference>
<gene>
    <name evidence="13" type="ORF">g.7971</name>
</gene>
<feature type="domain" description="Peptidase M16 C-terminal" evidence="10">
    <location>
        <begin position="281"/>
        <end position="464"/>
    </location>
</feature>
<evidence type="ECO:0000259" key="10">
    <source>
        <dbReference type="Pfam" id="PF05193"/>
    </source>
</evidence>
<evidence type="ECO:0000259" key="9">
    <source>
        <dbReference type="Pfam" id="PF00675"/>
    </source>
</evidence>
<name>A0A1B6BXU5_9HEMI</name>
<dbReference type="FunFam" id="3.30.830.10:FF:000005">
    <property type="entry name" value="nardilysin isoform X1"/>
    <property type="match status" value="1"/>
</dbReference>
<evidence type="ECO:0000256" key="4">
    <source>
        <dbReference type="ARBA" id="ARBA00022801"/>
    </source>
</evidence>
<sequence>MLTLWKLSRTYNHNMSKRLKLETKKALLKMVHSSNCNQVNNVCSGTQNSEHNVIYLPSPVTSEQDNKEYSAIKLPNGLTALLISDVTNIVSLDNDEDDFESNSENEISENEDDSEGELEEDTDAEQGEKLAACALSIGVGSFSDPEKIQGLAHFLEHMIFMGSDKYPLENEFDNFIKKSGGSDNASTECEYTTFYFDCHEKHLFKAMDIFSNFFASPLMKKNAMQREREAVEAEFQMALPSDSNRSMQIIYSTASSANPVHKFMWGNLKTLRDGIDDNELHESVHEFKKRHYSAHRMTLAIQARLPMKTLEDWVIECFSSIPSNELPADNFKTSSEYFLTEKFCKLYTVEPVKDQNSVRLTWVLPPIVDLYKSKPLNYISWLIGHEGKGSLSSYLQKNLWALEVGASCGEDGAEQNSLYTLFSITIYLTTLGLSNLSQVLTSTFEYIKLLKTIGPSDRIFKEIQLMENIGFKFKAEINSADYVESLVEQMQVYPSTDYITGNDLYFEYKPELIEEFLNKIKHDNVNILLLSKLSASKVNLEQVEPWFGTKYNVSDIPSKWVQSWKDVEVTNKFHLPDPNPFITSNFILLTPPNNKTEYPDKIYEDDVIELWYKQDSTFKLPTAIICLQLISSMPHYMPHNAVMQDLLITILIQTLAEEVYSANMANLQYSISPSEKGIVISVQGFNEKLNCLLQTIIKYFKSLSSEVSLGLFNAMKENQRKDYYNKSLKSNNLARDTRMSLLLQFYWTSVDKHNAISSISFQAFQQFCTSYLENLNLQCLIQGNISKEEAIKICLESKDNLQCKPLLLNTFPEIRVCQIPTGKRYCKVQSFNSNDTNSVVTNYYQSGPKKIKDHCICELLILMMQEPLFDTLRTKEQLGYDVSCTLRDTFGILGFSVKVSFQIDKFSADHVENRITLFLEGFLKKAKKMSKEEFQEYKETLIKLKQSSDIHISEEVKRNWEEIKVNEYIFDRRNKEKKYIEEITLEEVCKFFENQIQVGNNRGRIISFQVIGHKKQVDLISNEKSIDQDEIDCDKPLKTIFHGTENLDHIVNIQNYKQSLLFHHINKVD</sequence>
<dbReference type="Pfam" id="PF00675">
    <property type="entry name" value="Peptidase_M16"/>
    <property type="match status" value="1"/>
</dbReference>
<evidence type="ECO:0000256" key="7">
    <source>
        <dbReference type="RuleBase" id="RU004447"/>
    </source>
</evidence>
<reference evidence="13" key="1">
    <citation type="submission" date="2015-12" db="EMBL/GenBank/DDBJ databases">
        <title>De novo transcriptome assembly of four potential Pierce s Disease insect vectors from Arizona vineyards.</title>
        <authorList>
            <person name="Tassone E.E."/>
        </authorList>
    </citation>
    <scope>NUCLEOTIDE SEQUENCE</scope>
</reference>